<feature type="domain" description="RING-type" evidence="10">
    <location>
        <begin position="1"/>
        <end position="284"/>
    </location>
</feature>
<dbReference type="Pfam" id="PF01485">
    <property type="entry name" value="IBR"/>
    <property type="match status" value="1"/>
</dbReference>
<evidence type="ECO:0000256" key="5">
    <source>
        <dbReference type="ARBA" id="ARBA00022737"/>
    </source>
</evidence>
<dbReference type="InterPro" id="IPR044066">
    <property type="entry name" value="TRIAD_supradom"/>
</dbReference>
<sequence length="284" mass="32693">MSSGKDTTGPLFSSQCAHPPRTCLDCVATSIKTDFATRRWNQIHCPDCRALMGYEDVERYADEETFSKYQNLAFRGAVNEAPDFVWCPADCGSGQIHEAGNAGPIVRCARCGFKFCFNHQQAWHQELTCEEYDELLSDPKGFRSRIEIANEEAENERLTEQRLKQEQEDADRKYAQSLADADEAARAERQAAQERRQREIREAEDSARREKERRAAQQNVEKMRREAAKRKQEETQSENLVRRTTKPCPSCKWNIEKNEGWYQVSPRVLLAMPGALAWSQQHIV</sequence>
<protein>
    <recommendedName>
        <fullName evidence="2">RBR-type E3 ubiquitin transferase</fullName>
        <ecNumber evidence="2">2.3.2.31</ecNumber>
    </recommendedName>
</protein>
<evidence type="ECO:0000256" key="1">
    <source>
        <dbReference type="ARBA" id="ARBA00001798"/>
    </source>
</evidence>
<evidence type="ECO:0000256" key="3">
    <source>
        <dbReference type="ARBA" id="ARBA00022679"/>
    </source>
</evidence>
<keyword evidence="5" id="KW-0677">Repeat</keyword>
<keyword evidence="6" id="KW-0863">Zinc-finger</keyword>
<keyword evidence="3" id="KW-0808">Transferase</keyword>
<organism evidence="11 12">
    <name type="scientific">Seiridium unicorne</name>
    <dbReference type="NCBI Taxonomy" id="138068"/>
    <lineage>
        <taxon>Eukaryota</taxon>
        <taxon>Fungi</taxon>
        <taxon>Dikarya</taxon>
        <taxon>Ascomycota</taxon>
        <taxon>Pezizomycotina</taxon>
        <taxon>Sordariomycetes</taxon>
        <taxon>Xylariomycetidae</taxon>
        <taxon>Amphisphaeriales</taxon>
        <taxon>Sporocadaceae</taxon>
        <taxon>Seiridium</taxon>
    </lineage>
</organism>
<dbReference type="SMART" id="SM00647">
    <property type="entry name" value="IBR"/>
    <property type="match status" value="1"/>
</dbReference>
<evidence type="ECO:0000256" key="7">
    <source>
        <dbReference type="ARBA" id="ARBA00022786"/>
    </source>
</evidence>
<evidence type="ECO:0000259" key="10">
    <source>
        <dbReference type="PROSITE" id="PS51873"/>
    </source>
</evidence>
<dbReference type="InterPro" id="IPR013083">
    <property type="entry name" value="Znf_RING/FYVE/PHD"/>
</dbReference>
<evidence type="ECO:0000256" key="8">
    <source>
        <dbReference type="ARBA" id="ARBA00022833"/>
    </source>
</evidence>
<evidence type="ECO:0000256" key="6">
    <source>
        <dbReference type="ARBA" id="ARBA00022771"/>
    </source>
</evidence>
<dbReference type="InterPro" id="IPR002867">
    <property type="entry name" value="IBR_dom"/>
</dbReference>
<name>A0ABR2VCY5_9PEZI</name>
<evidence type="ECO:0000313" key="12">
    <source>
        <dbReference type="Proteomes" id="UP001408356"/>
    </source>
</evidence>
<comment type="caution">
    <text evidence="11">The sequence shown here is derived from an EMBL/GenBank/DDBJ whole genome shotgun (WGS) entry which is preliminary data.</text>
</comment>
<reference evidence="11 12" key="1">
    <citation type="journal article" date="2024" name="J. Plant Pathol.">
        <title>Sequence and assembly of the genome of Seiridium unicorne, isolate CBS 538.82, causal agent of cypress canker disease.</title>
        <authorList>
            <person name="Scali E."/>
            <person name="Rocca G.D."/>
            <person name="Danti R."/>
            <person name="Garbelotto M."/>
            <person name="Barberini S."/>
            <person name="Baroncelli R."/>
            <person name="Emiliani G."/>
        </authorList>
    </citation>
    <scope>NUCLEOTIDE SEQUENCE [LARGE SCALE GENOMIC DNA]</scope>
    <source>
        <strain evidence="11 12">BM-138-508</strain>
    </source>
</reference>
<dbReference type="Proteomes" id="UP001408356">
    <property type="component" value="Unassembled WGS sequence"/>
</dbReference>
<dbReference type="Gene3D" id="1.20.120.1750">
    <property type="match status" value="1"/>
</dbReference>
<feature type="compositionally biased region" description="Basic and acidic residues" evidence="9">
    <location>
        <begin position="155"/>
        <end position="174"/>
    </location>
</feature>
<dbReference type="EMBL" id="JARVKF010000032">
    <property type="protein sequence ID" value="KAK9424767.1"/>
    <property type="molecule type" value="Genomic_DNA"/>
</dbReference>
<dbReference type="InterPro" id="IPR031127">
    <property type="entry name" value="E3_UB_ligase_RBR"/>
</dbReference>
<evidence type="ECO:0000256" key="4">
    <source>
        <dbReference type="ARBA" id="ARBA00022723"/>
    </source>
</evidence>
<keyword evidence="7" id="KW-0833">Ubl conjugation pathway</keyword>
<keyword evidence="12" id="KW-1185">Reference proteome</keyword>
<dbReference type="PROSITE" id="PS51873">
    <property type="entry name" value="TRIAD"/>
    <property type="match status" value="1"/>
</dbReference>
<comment type="catalytic activity">
    <reaction evidence="1">
        <text>[E2 ubiquitin-conjugating enzyme]-S-ubiquitinyl-L-cysteine + [acceptor protein]-L-lysine = [E2 ubiquitin-conjugating enzyme]-L-cysteine + [acceptor protein]-N(6)-ubiquitinyl-L-lysine.</text>
        <dbReference type="EC" id="2.3.2.31"/>
    </reaction>
</comment>
<keyword evidence="8" id="KW-0862">Zinc</keyword>
<dbReference type="CDD" id="cd20335">
    <property type="entry name" value="BRcat_RBR"/>
    <property type="match status" value="1"/>
</dbReference>
<dbReference type="Gene3D" id="3.30.40.10">
    <property type="entry name" value="Zinc/RING finger domain, C3HC4 (zinc finger)"/>
    <property type="match status" value="1"/>
</dbReference>
<evidence type="ECO:0000313" key="11">
    <source>
        <dbReference type="EMBL" id="KAK9424767.1"/>
    </source>
</evidence>
<dbReference type="SUPFAM" id="SSF57850">
    <property type="entry name" value="RING/U-box"/>
    <property type="match status" value="2"/>
</dbReference>
<dbReference type="EC" id="2.3.2.31" evidence="2"/>
<dbReference type="PANTHER" id="PTHR11685">
    <property type="entry name" value="RBR FAMILY RING FINGER AND IBR DOMAIN-CONTAINING"/>
    <property type="match status" value="1"/>
</dbReference>
<keyword evidence="4" id="KW-0479">Metal-binding</keyword>
<proteinExistence type="predicted"/>
<feature type="compositionally biased region" description="Basic and acidic residues" evidence="9">
    <location>
        <begin position="183"/>
        <end position="234"/>
    </location>
</feature>
<feature type="region of interest" description="Disordered" evidence="9">
    <location>
        <begin position="153"/>
        <end position="241"/>
    </location>
</feature>
<evidence type="ECO:0000256" key="9">
    <source>
        <dbReference type="SAM" id="MobiDB-lite"/>
    </source>
</evidence>
<evidence type="ECO:0000256" key="2">
    <source>
        <dbReference type="ARBA" id="ARBA00012251"/>
    </source>
</evidence>
<gene>
    <name evidence="11" type="ORF">SUNI508_13486</name>
</gene>
<accession>A0ABR2VCY5</accession>